<sequence>MTGNTRHDGAWLRRFHPAPDSGVRLVCFPHAGGSATFYFPVSRTLSRSIEVLSVQYPGRQDRHSEPCVSDIGELADRVVEELLSLDTKPLALFGHSMGAMVVYEVARRLESKEIKPLRLFVSGGRSPSRTRDGNVHQRDDNGLIDELKKLSGTDSQVLGDPDMLRMILPAVRSDYKAVESYRHVPGPPLDCPVVALTGDDDPQVTLDEAKAWSEHTVGGFELKVYEGGHFYLNSHAAAVMEAISAGIAEPSLTGPPASDR</sequence>
<dbReference type="InterPro" id="IPR029058">
    <property type="entry name" value="AB_hydrolase_fold"/>
</dbReference>
<dbReference type="GO" id="GO:0016787">
    <property type="term" value="F:hydrolase activity"/>
    <property type="evidence" value="ECO:0007669"/>
    <property type="project" value="UniProtKB-KW"/>
</dbReference>
<evidence type="ECO:0000256" key="1">
    <source>
        <dbReference type="ARBA" id="ARBA00007169"/>
    </source>
</evidence>
<dbReference type="InterPro" id="IPR001031">
    <property type="entry name" value="Thioesterase"/>
</dbReference>
<evidence type="ECO:0000256" key="2">
    <source>
        <dbReference type="ARBA" id="ARBA00022801"/>
    </source>
</evidence>
<accession>A0A0N9E6K3</accession>
<dbReference type="Gene3D" id="3.40.50.1820">
    <property type="entry name" value="alpha/beta hydrolase"/>
    <property type="match status" value="1"/>
</dbReference>
<dbReference type="PANTHER" id="PTHR11487">
    <property type="entry name" value="THIOESTERASE"/>
    <property type="match status" value="1"/>
</dbReference>
<dbReference type="Pfam" id="PF00975">
    <property type="entry name" value="Thioesterase"/>
    <property type="match status" value="1"/>
</dbReference>
<comment type="similarity">
    <text evidence="1">Belongs to the thioesterase family.</text>
</comment>
<organism evidence="4">
    <name type="scientific">Streptomyces sioyaensis</name>
    <dbReference type="NCBI Taxonomy" id="67364"/>
    <lineage>
        <taxon>Bacteria</taxon>
        <taxon>Bacillati</taxon>
        <taxon>Actinomycetota</taxon>
        <taxon>Actinomycetes</taxon>
        <taxon>Kitasatosporales</taxon>
        <taxon>Streptomycetaceae</taxon>
        <taxon>Streptomyces</taxon>
    </lineage>
</organism>
<reference evidence="4" key="1">
    <citation type="journal article" date="2015" name="Front. Microbiol.">
        <title>Evolution of cyclizing 5-aminolevulinate synthases in the biosynthesis of actinomycete secondary metabolites: outcomes for genetic screening techniques.</title>
        <authorList>
            <person name="Petrickova K."/>
            <person name="Chronakova A."/>
            <person name="Zelenka T."/>
            <person name="Chrudimsky T."/>
            <person name="Pospisil S."/>
            <person name="Petricek M."/>
            <person name="Kristufek V."/>
        </authorList>
    </citation>
    <scope>NUCLEOTIDE SEQUENCE</scope>
    <source>
        <strain evidence="4">BCCO10_981</strain>
    </source>
</reference>
<dbReference type="InterPro" id="IPR012223">
    <property type="entry name" value="TEII"/>
</dbReference>
<protein>
    <submittedName>
        <fullName evidence="4">Oleoyl-ACP hydrolase</fullName>
    </submittedName>
</protein>
<dbReference type="SMART" id="SM00824">
    <property type="entry name" value="PKS_TE"/>
    <property type="match status" value="1"/>
</dbReference>
<dbReference type="AlphaFoldDB" id="A0A0N9E6K3"/>
<proteinExistence type="inferred from homology"/>
<evidence type="ECO:0000313" key="4">
    <source>
        <dbReference type="EMBL" id="ALF39341.1"/>
    </source>
</evidence>
<dbReference type="GO" id="GO:0008610">
    <property type="term" value="P:lipid biosynthetic process"/>
    <property type="evidence" value="ECO:0007669"/>
    <property type="project" value="TreeGrafter"/>
</dbReference>
<dbReference type="InterPro" id="IPR020802">
    <property type="entry name" value="TesA-like"/>
</dbReference>
<feature type="domain" description="Thioesterase TesA-like" evidence="3">
    <location>
        <begin position="26"/>
        <end position="247"/>
    </location>
</feature>
<dbReference type="PANTHER" id="PTHR11487:SF0">
    <property type="entry name" value="S-ACYL FATTY ACID SYNTHASE THIOESTERASE, MEDIUM CHAIN"/>
    <property type="match status" value="1"/>
</dbReference>
<dbReference type="EMBL" id="KR364704">
    <property type="protein sequence ID" value="ALF39341.1"/>
    <property type="molecule type" value="Genomic_DNA"/>
</dbReference>
<keyword evidence="2 4" id="KW-0378">Hydrolase</keyword>
<name>A0A0N9E6K3_9ACTN</name>
<evidence type="ECO:0000259" key="3">
    <source>
        <dbReference type="SMART" id="SM00824"/>
    </source>
</evidence>
<dbReference type="SUPFAM" id="SSF53474">
    <property type="entry name" value="alpha/beta-Hydrolases"/>
    <property type="match status" value="1"/>
</dbReference>